<dbReference type="AlphaFoldDB" id="A0A1F7WVY2"/>
<comment type="caution">
    <text evidence="3">The sequence shown here is derived from an EMBL/GenBank/DDBJ whole genome shotgun (WGS) entry which is preliminary data.</text>
</comment>
<feature type="transmembrane region" description="Helical" evidence="1">
    <location>
        <begin position="104"/>
        <end position="121"/>
    </location>
</feature>
<feature type="domain" description="Peptidase S26" evidence="2">
    <location>
        <begin position="143"/>
        <end position="260"/>
    </location>
</feature>
<evidence type="ECO:0000259" key="2">
    <source>
        <dbReference type="Pfam" id="PF10502"/>
    </source>
</evidence>
<comment type="subcellular location">
    <subcellularLocation>
        <location evidence="1">Membrane</location>
        <topology evidence="1">Single-pass type II membrane protein</topology>
    </subcellularLocation>
</comment>
<dbReference type="SUPFAM" id="SSF51306">
    <property type="entry name" value="LexA/Signal peptidase"/>
    <property type="match status" value="1"/>
</dbReference>
<dbReference type="GO" id="GO:0016020">
    <property type="term" value="C:membrane"/>
    <property type="evidence" value="ECO:0007669"/>
    <property type="project" value="UniProtKB-SubCell"/>
</dbReference>
<dbReference type="InterPro" id="IPR036286">
    <property type="entry name" value="LexA/Signal_pep-like_sf"/>
</dbReference>
<keyword evidence="1" id="KW-0645">Protease</keyword>
<evidence type="ECO:0000313" key="4">
    <source>
        <dbReference type="Proteomes" id="UP000178735"/>
    </source>
</evidence>
<proteinExistence type="inferred from homology"/>
<organism evidence="3 4">
    <name type="scientific">Candidatus Wallbacteria bacterium GWC2_49_35</name>
    <dbReference type="NCBI Taxonomy" id="1817813"/>
    <lineage>
        <taxon>Bacteria</taxon>
        <taxon>Candidatus Walliibacteriota</taxon>
    </lineage>
</organism>
<protein>
    <recommendedName>
        <fullName evidence="1">Signal peptidase I</fullName>
        <ecNumber evidence="1">3.4.21.89</ecNumber>
    </recommendedName>
</protein>
<dbReference type="InterPro" id="IPR000223">
    <property type="entry name" value="Pept_S26A_signal_pept_1"/>
</dbReference>
<gene>
    <name evidence="3" type="ORF">A2008_13400</name>
</gene>
<feature type="transmembrane region" description="Helical" evidence="1">
    <location>
        <begin position="50"/>
        <end position="69"/>
    </location>
</feature>
<accession>A0A1F7WVY2</accession>
<comment type="caution">
    <text evidence="1">Lacks conserved residue(s) required for the propagation of feature annotation.</text>
</comment>
<dbReference type="Gene3D" id="2.10.109.10">
    <property type="entry name" value="Umud Fragment, subunit A"/>
    <property type="match status" value="1"/>
</dbReference>
<sequence length="322" mass="36157">MDCPRCGDELLPNSRHCLNCGSELDDKILELAEAEKKRKNQARLSDSTDLFKLALFSVVYPGLGHIVYFRDFFHGALFAAGFTALLFAAHIFVGTFYFDMPLLFAAYLIYSLAPVHAFRLYRAKYNVAEDSGFRSAAFIIRYFVVIATAAIFLGAYSNYQRYFYYVVSVNSPVYEPHFFAGDRLLVSLNDERSRVIRRGDIVLFSVGRVVYRGAVTYSGGEYFEKVIGLPGETVRFGTDEISVDGTKLAAEYLPLSKIAMAEVEKREYILTAAEYLIVVNGSMGGRDVAFAHIVGRENIRGRISAVAWPPMRRGSLLKRQAK</sequence>
<evidence type="ECO:0000313" key="3">
    <source>
        <dbReference type="EMBL" id="OGM06298.1"/>
    </source>
</evidence>
<dbReference type="EC" id="3.4.21.89" evidence="1"/>
<dbReference type="GO" id="GO:0006465">
    <property type="term" value="P:signal peptide processing"/>
    <property type="evidence" value="ECO:0007669"/>
    <property type="project" value="InterPro"/>
</dbReference>
<feature type="transmembrane region" description="Helical" evidence="1">
    <location>
        <begin position="76"/>
        <end position="98"/>
    </location>
</feature>
<keyword evidence="1" id="KW-1133">Transmembrane helix</keyword>
<comment type="catalytic activity">
    <reaction evidence="1">
        <text>Cleavage of hydrophobic, N-terminal signal or leader sequences from secreted and periplasmic proteins.</text>
        <dbReference type="EC" id="3.4.21.89"/>
    </reaction>
</comment>
<keyword evidence="1" id="KW-0378">Hydrolase</keyword>
<dbReference type="Proteomes" id="UP000178735">
    <property type="component" value="Unassembled WGS sequence"/>
</dbReference>
<dbReference type="Pfam" id="PF10502">
    <property type="entry name" value="Peptidase_S26"/>
    <property type="match status" value="1"/>
</dbReference>
<feature type="transmembrane region" description="Helical" evidence="1">
    <location>
        <begin position="133"/>
        <end position="156"/>
    </location>
</feature>
<keyword evidence="1" id="KW-0812">Transmembrane</keyword>
<dbReference type="InterPro" id="IPR019533">
    <property type="entry name" value="Peptidase_S26"/>
</dbReference>
<dbReference type="GO" id="GO:0004252">
    <property type="term" value="F:serine-type endopeptidase activity"/>
    <property type="evidence" value="ECO:0007669"/>
    <property type="project" value="InterPro"/>
</dbReference>
<dbReference type="NCBIfam" id="TIGR02227">
    <property type="entry name" value="sigpep_I_bact"/>
    <property type="match status" value="1"/>
</dbReference>
<name>A0A1F7WVY2_9BACT</name>
<dbReference type="GO" id="GO:0009003">
    <property type="term" value="F:signal peptidase activity"/>
    <property type="evidence" value="ECO:0007669"/>
    <property type="project" value="UniProtKB-EC"/>
</dbReference>
<reference evidence="3 4" key="1">
    <citation type="journal article" date="2016" name="Nat. Commun.">
        <title>Thousands of microbial genomes shed light on interconnected biogeochemical processes in an aquifer system.</title>
        <authorList>
            <person name="Anantharaman K."/>
            <person name="Brown C.T."/>
            <person name="Hug L.A."/>
            <person name="Sharon I."/>
            <person name="Castelle C.J."/>
            <person name="Probst A.J."/>
            <person name="Thomas B.C."/>
            <person name="Singh A."/>
            <person name="Wilkins M.J."/>
            <person name="Karaoz U."/>
            <person name="Brodie E.L."/>
            <person name="Williams K.H."/>
            <person name="Hubbard S.S."/>
            <person name="Banfield J.F."/>
        </authorList>
    </citation>
    <scope>NUCLEOTIDE SEQUENCE [LARGE SCALE GENOMIC DNA]</scope>
</reference>
<dbReference type="CDD" id="cd06462">
    <property type="entry name" value="Peptidase_S24_S26"/>
    <property type="match status" value="1"/>
</dbReference>
<keyword evidence="1" id="KW-0472">Membrane</keyword>
<dbReference type="STRING" id="1817813.A2008_13400"/>
<comment type="similarity">
    <text evidence="1">Belongs to the peptidase S26 family.</text>
</comment>
<dbReference type="EMBL" id="MGFH01000070">
    <property type="protein sequence ID" value="OGM06298.1"/>
    <property type="molecule type" value="Genomic_DNA"/>
</dbReference>
<evidence type="ECO:0000256" key="1">
    <source>
        <dbReference type="RuleBase" id="RU362042"/>
    </source>
</evidence>